<dbReference type="SUPFAM" id="SSF53271">
    <property type="entry name" value="PRTase-like"/>
    <property type="match status" value="1"/>
</dbReference>
<evidence type="ECO:0000256" key="10">
    <source>
        <dbReference type="ARBA" id="ARBA00022679"/>
    </source>
</evidence>
<dbReference type="PANTHER" id="PTHR32315:SF3">
    <property type="entry name" value="ADENINE PHOSPHORIBOSYLTRANSFERASE"/>
    <property type="match status" value="1"/>
</dbReference>
<reference evidence="13" key="1">
    <citation type="submission" date="2013-04" db="EMBL/GenBank/DDBJ databases">
        <title>The Genome Sequence of Fonticula alba ATCC 38817.</title>
        <authorList>
            <consortium name="The Broad Institute Genomics Platform"/>
            <person name="Russ C."/>
            <person name="Cuomo C."/>
            <person name="Burger G."/>
            <person name="Gray M.W."/>
            <person name="Holland P.W.H."/>
            <person name="King N."/>
            <person name="Lang F.B.F."/>
            <person name="Roger A.J."/>
            <person name="Ruiz-Trillo I."/>
            <person name="Brown M."/>
            <person name="Walker B."/>
            <person name="Young S."/>
            <person name="Zeng Q."/>
            <person name="Gargeya S."/>
            <person name="Fitzgerald M."/>
            <person name="Haas B."/>
            <person name="Abouelleil A."/>
            <person name="Allen A.W."/>
            <person name="Alvarado L."/>
            <person name="Arachchi H.M."/>
            <person name="Berlin A.M."/>
            <person name="Chapman S.B."/>
            <person name="Gainer-Dewar J."/>
            <person name="Goldberg J."/>
            <person name="Griggs A."/>
            <person name="Gujja S."/>
            <person name="Hansen M."/>
            <person name="Howarth C."/>
            <person name="Imamovic A."/>
            <person name="Ireland A."/>
            <person name="Larimer J."/>
            <person name="McCowan C."/>
            <person name="Murphy C."/>
            <person name="Pearson M."/>
            <person name="Poon T.W."/>
            <person name="Priest M."/>
            <person name="Roberts A."/>
            <person name="Saif S."/>
            <person name="Shea T."/>
            <person name="Sisk P."/>
            <person name="Sykes S."/>
            <person name="Wortman J."/>
            <person name="Nusbaum C."/>
            <person name="Birren B."/>
        </authorList>
    </citation>
    <scope>NUCLEOTIDE SEQUENCE [LARGE SCALE GENOMIC DNA]</scope>
    <source>
        <strain evidence="13">ATCC 38817</strain>
    </source>
</reference>
<dbReference type="OrthoDB" id="363185at2759"/>
<dbReference type="GO" id="GO:0005737">
    <property type="term" value="C:cytoplasm"/>
    <property type="evidence" value="ECO:0007669"/>
    <property type="project" value="UniProtKB-SubCell"/>
</dbReference>
<dbReference type="InterPro" id="IPR029057">
    <property type="entry name" value="PRTase-like"/>
</dbReference>
<sequence length="199" mass="20872">MSSPQPINTLEDVRGLLAEHPDFPCPGVLFQDIFPIFHHPAAVRIVVNELVRQISEHFGQVDAVIALDARGFLFGPLVCQQLDIPFIPVRKAGKLPGTVIERSSTKEYGADVLAIPAGAAAACTGAIATGRQPRAVVLDDLLATGGTAAAAVALTREAGFEVAGFAVMVLLTELWAPLAAGKITAAGLTEDQVLALFRI</sequence>
<proteinExistence type="inferred from homology"/>
<dbReference type="EMBL" id="KB932203">
    <property type="protein sequence ID" value="KCV71514.1"/>
    <property type="molecule type" value="Genomic_DNA"/>
</dbReference>
<dbReference type="RefSeq" id="XP_009494637.1">
    <property type="nucleotide sequence ID" value="XM_009496362.1"/>
</dbReference>
<dbReference type="Pfam" id="PF00156">
    <property type="entry name" value="Pribosyltran"/>
    <property type="match status" value="1"/>
</dbReference>
<accession>A0A058ZAU2</accession>
<evidence type="ECO:0000256" key="3">
    <source>
        <dbReference type="ARBA" id="ARBA00004496"/>
    </source>
</evidence>
<dbReference type="EC" id="2.4.2.7" evidence="7"/>
<evidence type="ECO:0000256" key="2">
    <source>
        <dbReference type="ARBA" id="ARBA00003968"/>
    </source>
</evidence>
<dbReference type="NCBIfam" id="NF002636">
    <property type="entry name" value="PRK02304.1-5"/>
    <property type="match status" value="1"/>
</dbReference>
<dbReference type="Proteomes" id="UP000030693">
    <property type="component" value="Unassembled WGS sequence"/>
</dbReference>
<comment type="catalytic activity">
    <reaction evidence="1">
        <text>AMP + diphosphate = 5-phospho-alpha-D-ribose 1-diphosphate + adenine</text>
        <dbReference type="Rhea" id="RHEA:16609"/>
        <dbReference type="ChEBI" id="CHEBI:16708"/>
        <dbReference type="ChEBI" id="CHEBI:33019"/>
        <dbReference type="ChEBI" id="CHEBI:58017"/>
        <dbReference type="ChEBI" id="CHEBI:456215"/>
        <dbReference type="EC" id="2.4.2.7"/>
    </reaction>
</comment>
<protein>
    <recommendedName>
        <fullName evidence="7">adenine phosphoribosyltransferase</fullName>
        <ecNumber evidence="7">2.4.2.7</ecNumber>
    </recommendedName>
</protein>
<evidence type="ECO:0000256" key="1">
    <source>
        <dbReference type="ARBA" id="ARBA00000868"/>
    </source>
</evidence>
<keyword evidence="11" id="KW-0660">Purine salvage</keyword>
<evidence type="ECO:0000256" key="4">
    <source>
        <dbReference type="ARBA" id="ARBA00004659"/>
    </source>
</evidence>
<dbReference type="FunFam" id="3.40.50.2020:FF:000004">
    <property type="entry name" value="Adenine phosphoribosyltransferase"/>
    <property type="match status" value="1"/>
</dbReference>
<evidence type="ECO:0000313" key="14">
    <source>
        <dbReference type="Proteomes" id="UP000030693"/>
    </source>
</evidence>
<dbReference type="OMA" id="QAYDLEY"/>
<evidence type="ECO:0000259" key="12">
    <source>
        <dbReference type="Pfam" id="PF00156"/>
    </source>
</evidence>
<evidence type="ECO:0000256" key="5">
    <source>
        <dbReference type="ARBA" id="ARBA00008391"/>
    </source>
</evidence>
<comment type="subunit">
    <text evidence="6">Homodimer.</text>
</comment>
<keyword evidence="14" id="KW-1185">Reference proteome</keyword>
<keyword evidence="10" id="KW-0808">Transferase</keyword>
<dbReference type="STRING" id="691883.A0A058ZAU2"/>
<dbReference type="InterPro" id="IPR000836">
    <property type="entry name" value="PRTase_dom"/>
</dbReference>
<organism evidence="13">
    <name type="scientific">Fonticula alba</name>
    <name type="common">Slime mold</name>
    <dbReference type="NCBI Taxonomy" id="691883"/>
    <lineage>
        <taxon>Eukaryota</taxon>
        <taxon>Rotosphaerida</taxon>
        <taxon>Fonticulaceae</taxon>
        <taxon>Fonticula</taxon>
    </lineage>
</organism>
<name>A0A058ZAU2_FONAL</name>
<dbReference type="eggNOG" id="KOG1712">
    <property type="taxonomic scope" value="Eukaryota"/>
</dbReference>
<dbReference type="GO" id="GO:0002055">
    <property type="term" value="F:adenine binding"/>
    <property type="evidence" value="ECO:0007669"/>
    <property type="project" value="TreeGrafter"/>
</dbReference>
<dbReference type="GO" id="GO:0003999">
    <property type="term" value="F:adenine phosphoribosyltransferase activity"/>
    <property type="evidence" value="ECO:0007669"/>
    <property type="project" value="UniProtKB-EC"/>
</dbReference>
<dbReference type="InterPro" id="IPR050054">
    <property type="entry name" value="UPRTase/APRTase"/>
</dbReference>
<dbReference type="GO" id="GO:0006168">
    <property type="term" value="P:adenine salvage"/>
    <property type="evidence" value="ECO:0007669"/>
    <property type="project" value="TreeGrafter"/>
</dbReference>
<comment type="pathway">
    <text evidence="4">Purine metabolism; AMP biosynthesis via salvage pathway; AMP from adenine: step 1/1.</text>
</comment>
<feature type="domain" description="Phosphoribosyltransferase" evidence="12">
    <location>
        <begin position="43"/>
        <end position="169"/>
    </location>
</feature>
<evidence type="ECO:0000256" key="11">
    <source>
        <dbReference type="ARBA" id="ARBA00022726"/>
    </source>
</evidence>
<evidence type="ECO:0000256" key="6">
    <source>
        <dbReference type="ARBA" id="ARBA00011738"/>
    </source>
</evidence>
<keyword evidence="8" id="KW-0963">Cytoplasm</keyword>
<evidence type="ECO:0000313" key="13">
    <source>
        <dbReference type="EMBL" id="KCV71514.1"/>
    </source>
</evidence>
<comment type="function">
    <text evidence="2">Catalyzes a salvage reaction resulting in the formation of AMP, that is energically less costly than de novo synthesis.</text>
</comment>
<dbReference type="Gene3D" id="3.40.50.2020">
    <property type="match status" value="1"/>
</dbReference>
<dbReference type="GeneID" id="20527183"/>
<dbReference type="PANTHER" id="PTHR32315">
    <property type="entry name" value="ADENINE PHOSPHORIBOSYLTRANSFERASE"/>
    <property type="match status" value="1"/>
</dbReference>
<keyword evidence="9" id="KW-0328">Glycosyltransferase</keyword>
<dbReference type="CDD" id="cd06223">
    <property type="entry name" value="PRTases_typeI"/>
    <property type="match status" value="1"/>
</dbReference>
<dbReference type="GO" id="GO:0016208">
    <property type="term" value="F:AMP binding"/>
    <property type="evidence" value="ECO:0007669"/>
    <property type="project" value="TreeGrafter"/>
</dbReference>
<evidence type="ECO:0000256" key="8">
    <source>
        <dbReference type="ARBA" id="ARBA00022490"/>
    </source>
</evidence>
<dbReference type="GO" id="GO:0006166">
    <property type="term" value="P:purine ribonucleoside salvage"/>
    <property type="evidence" value="ECO:0007669"/>
    <property type="project" value="UniProtKB-KW"/>
</dbReference>
<dbReference type="AlphaFoldDB" id="A0A058ZAU2"/>
<comment type="subcellular location">
    <subcellularLocation>
        <location evidence="3">Cytoplasm</location>
    </subcellularLocation>
</comment>
<comment type="similarity">
    <text evidence="5">Belongs to the purine/pyrimidine phosphoribosyltransferase family.</text>
</comment>
<evidence type="ECO:0000256" key="7">
    <source>
        <dbReference type="ARBA" id="ARBA00011893"/>
    </source>
</evidence>
<dbReference type="GO" id="GO:0044209">
    <property type="term" value="P:AMP salvage"/>
    <property type="evidence" value="ECO:0007669"/>
    <property type="project" value="TreeGrafter"/>
</dbReference>
<gene>
    <name evidence="13" type="ORF">H696_02458</name>
</gene>
<evidence type="ECO:0000256" key="9">
    <source>
        <dbReference type="ARBA" id="ARBA00022676"/>
    </source>
</evidence>